<proteinExistence type="predicted"/>
<evidence type="ECO:0000313" key="1">
    <source>
        <dbReference type="EMBL" id="KPU59319.1"/>
    </source>
</evidence>
<gene>
    <name evidence="1" type="ORF">AN403_3331</name>
</gene>
<protein>
    <submittedName>
        <fullName evidence="1">Uncharacterized protein</fullName>
    </submittedName>
</protein>
<name>A0A0P8ZQL1_PSEFL</name>
<dbReference type="Proteomes" id="UP000050349">
    <property type="component" value="Unassembled WGS sequence"/>
</dbReference>
<dbReference type="EMBL" id="LJXB01000077">
    <property type="protein sequence ID" value="KPU59319.1"/>
    <property type="molecule type" value="Genomic_DNA"/>
</dbReference>
<sequence>MDVNDDACLEKSAAFKCIASELAPTGGEYQSNCARIQA</sequence>
<accession>A0A0P8ZQL1</accession>
<evidence type="ECO:0000313" key="2">
    <source>
        <dbReference type="Proteomes" id="UP000050349"/>
    </source>
</evidence>
<dbReference type="AlphaFoldDB" id="A0A0P8ZQL1"/>
<comment type="caution">
    <text evidence="1">The sequence shown here is derived from an EMBL/GenBank/DDBJ whole genome shotgun (WGS) entry which is preliminary data.</text>
</comment>
<organism evidence="1 2">
    <name type="scientific">Pseudomonas fluorescens</name>
    <dbReference type="NCBI Taxonomy" id="294"/>
    <lineage>
        <taxon>Bacteria</taxon>
        <taxon>Pseudomonadati</taxon>
        <taxon>Pseudomonadota</taxon>
        <taxon>Gammaproteobacteria</taxon>
        <taxon>Pseudomonadales</taxon>
        <taxon>Pseudomonadaceae</taxon>
        <taxon>Pseudomonas</taxon>
    </lineage>
</organism>
<reference evidence="1 2" key="1">
    <citation type="submission" date="2015-09" db="EMBL/GenBank/DDBJ databases">
        <authorList>
            <person name="Jackson K.R."/>
            <person name="Lunt B.L."/>
            <person name="Fisher J.N.B."/>
            <person name="Gardner A.V."/>
            <person name="Bailey M.E."/>
            <person name="Deus L.M."/>
            <person name="Earl A.S."/>
            <person name="Gibby P.D."/>
            <person name="Hartmann K.A."/>
            <person name="Liu J.E."/>
            <person name="Manci A.M."/>
            <person name="Nielsen D.A."/>
            <person name="Solomon M.B."/>
            <person name="Breakwell D.P."/>
            <person name="Burnett S.H."/>
            <person name="Grose J.H."/>
        </authorList>
    </citation>
    <scope>NUCLEOTIDE SEQUENCE [LARGE SCALE GENOMIC DNA]</scope>
    <source>
        <strain evidence="1 2">S613</strain>
    </source>
</reference>